<name>A0A5N6DZT7_ASPPA</name>
<keyword evidence="3" id="KW-1185">Reference proteome</keyword>
<protein>
    <submittedName>
        <fullName evidence="2">Uncharacterized protein</fullName>
    </submittedName>
</protein>
<evidence type="ECO:0000313" key="3">
    <source>
        <dbReference type="Proteomes" id="UP000326532"/>
    </source>
</evidence>
<keyword evidence="1" id="KW-1133">Transmembrane helix</keyword>
<evidence type="ECO:0000313" key="2">
    <source>
        <dbReference type="EMBL" id="KAB8210599.1"/>
    </source>
</evidence>
<accession>A0A5N6DZT7</accession>
<sequence length="116" mass="13325">MNTLPNKEAKLELVHVVFYWLLTRPRWNPKDADYYSVWGFVYDFMTAHLALACGVSVVFVLHKQQSNVSHRCDRTGTIVSVSNANTRFHLRAKVQIASWDHSMSKTNPRVVCCLSN</sequence>
<dbReference type="Proteomes" id="UP000326532">
    <property type="component" value="Unassembled WGS sequence"/>
</dbReference>
<keyword evidence="1" id="KW-0472">Membrane</keyword>
<evidence type="ECO:0000256" key="1">
    <source>
        <dbReference type="SAM" id="Phobius"/>
    </source>
</evidence>
<dbReference type="VEuPathDB" id="FungiDB:BDV34DRAFT_137797"/>
<dbReference type="EMBL" id="ML734941">
    <property type="protein sequence ID" value="KAB8210599.1"/>
    <property type="molecule type" value="Genomic_DNA"/>
</dbReference>
<organism evidence="2 3">
    <name type="scientific">Aspergillus parasiticus</name>
    <dbReference type="NCBI Taxonomy" id="5067"/>
    <lineage>
        <taxon>Eukaryota</taxon>
        <taxon>Fungi</taxon>
        <taxon>Dikarya</taxon>
        <taxon>Ascomycota</taxon>
        <taxon>Pezizomycotina</taxon>
        <taxon>Eurotiomycetes</taxon>
        <taxon>Eurotiomycetidae</taxon>
        <taxon>Eurotiales</taxon>
        <taxon>Aspergillaceae</taxon>
        <taxon>Aspergillus</taxon>
        <taxon>Aspergillus subgen. Circumdati</taxon>
    </lineage>
</organism>
<feature type="transmembrane region" description="Helical" evidence="1">
    <location>
        <begin position="35"/>
        <end position="61"/>
    </location>
</feature>
<keyword evidence="1" id="KW-0812">Transmembrane</keyword>
<proteinExistence type="predicted"/>
<gene>
    <name evidence="2" type="ORF">BDV34DRAFT_137797</name>
</gene>
<reference evidence="2 3" key="1">
    <citation type="submission" date="2019-04" db="EMBL/GenBank/DDBJ databases">
        <title>Fungal friends and foes A comparative genomics study of 23 Aspergillus species from section Flavi.</title>
        <authorList>
            <consortium name="DOE Joint Genome Institute"/>
            <person name="Kjaerbolling I."/>
            <person name="Vesth T.C."/>
            <person name="Frisvad J.C."/>
            <person name="Nybo J.L."/>
            <person name="Theobald S."/>
            <person name="Kildgaard S."/>
            <person name="Petersen T.I."/>
            <person name="Kuo A."/>
            <person name="Sato A."/>
            <person name="Lyhne E.K."/>
            <person name="Kogle M.E."/>
            <person name="Wiebenga A."/>
            <person name="Kun R.S."/>
            <person name="Lubbers R.J."/>
            <person name="Makela M.R."/>
            <person name="Barry K."/>
            <person name="Chovatia M."/>
            <person name="Clum A."/>
            <person name="Daum C."/>
            <person name="Haridas S."/>
            <person name="He G."/>
            <person name="LaButti K."/>
            <person name="Lipzen A."/>
            <person name="Mondo S."/>
            <person name="Pangilinan J."/>
            <person name="Riley R."/>
            <person name="Salamov A."/>
            <person name="Simmons B.A."/>
            <person name="Magnuson J.K."/>
            <person name="Henrissat B."/>
            <person name="Mortensen U.H."/>
            <person name="Larsen T.O."/>
            <person name="De vries R.P."/>
            <person name="Grigoriev I.V."/>
            <person name="Machida M."/>
            <person name="Baker S.E."/>
            <person name="Andersen M.R."/>
        </authorList>
    </citation>
    <scope>NUCLEOTIDE SEQUENCE [LARGE SCALE GENOMIC DNA]</scope>
    <source>
        <strain evidence="2 3">CBS 117618</strain>
    </source>
</reference>
<dbReference type="AlphaFoldDB" id="A0A5N6DZT7"/>